<organism evidence="2 3">
    <name type="scientific">Eleginops maclovinus</name>
    <name type="common">Patagonian blennie</name>
    <name type="synonym">Eleginus maclovinus</name>
    <dbReference type="NCBI Taxonomy" id="56733"/>
    <lineage>
        <taxon>Eukaryota</taxon>
        <taxon>Metazoa</taxon>
        <taxon>Chordata</taxon>
        <taxon>Craniata</taxon>
        <taxon>Vertebrata</taxon>
        <taxon>Euteleostomi</taxon>
        <taxon>Actinopterygii</taxon>
        <taxon>Neopterygii</taxon>
        <taxon>Teleostei</taxon>
        <taxon>Neoteleostei</taxon>
        <taxon>Acanthomorphata</taxon>
        <taxon>Eupercaria</taxon>
        <taxon>Perciformes</taxon>
        <taxon>Notothenioidei</taxon>
        <taxon>Eleginopidae</taxon>
        <taxon>Eleginops</taxon>
    </lineage>
</organism>
<evidence type="ECO:0000313" key="2">
    <source>
        <dbReference type="EMBL" id="KAK5848848.1"/>
    </source>
</evidence>
<sequence>MSHKKSSLTPGDVESLRRRSAAETPENSVDSEQHHWVPRRKAQNERVQHPELGAAETLPRSLLHTTSATTHPSVSSPSTEVKEHGFLQVSVDTDIEDI</sequence>
<accession>A0AAN8A1S2</accession>
<evidence type="ECO:0000313" key="3">
    <source>
        <dbReference type="Proteomes" id="UP001346869"/>
    </source>
</evidence>
<name>A0AAN8A1S2_ELEMC</name>
<feature type="compositionally biased region" description="Polar residues" evidence="1">
    <location>
        <begin position="63"/>
        <end position="79"/>
    </location>
</feature>
<protein>
    <submittedName>
        <fullName evidence="2">Uncharacterized protein</fullName>
    </submittedName>
</protein>
<comment type="caution">
    <text evidence="2">The sequence shown here is derived from an EMBL/GenBank/DDBJ whole genome shotgun (WGS) entry which is preliminary data.</text>
</comment>
<dbReference type="AlphaFoldDB" id="A0AAN8A1S2"/>
<feature type="region of interest" description="Disordered" evidence="1">
    <location>
        <begin position="1"/>
        <end position="98"/>
    </location>
</feature>
<proteinExistence type="predicted"/>
<reference evidence="2 3" key="1">
    <citation type="journal article" date="2023" name="Genes (Basel)">
        <title>Chromosome-Level Genome Assembly and Circadian Gene Repertoire of the Patagonia Blennie Eleginops maclovinus-The Closest Ancestral Proxy of Antarctic Cryonotothenioids.</title>
        <authorList>
            <person name="Cheng C.C."/>
            <person name="Rivera-Colon A.G."/>
            <person name="Minhas B.F."/>
            <person name="Wilson L."/>
            <person name="Rayamajhi N."/>
            <person name="Vargas-Chacoff L."/>
            <person name="Catchen J.M."/>
        </authorList>
    </citation>
    <scope>NUCLEOTIDE SEQUENCE [LARGE SCALE GENOMIC DNA]</scope>
    <source>
        <strain evidence="2">JMC-PN-2008</strain>
    </source>
</reference>
<reference evidence="2 3" key="2">
    <citation type="journal article" date="2023" name="Mol. Biol. Evol.">
        <title>Genomics of Secondarily Temperate Adaptation in the Only Non-Antarctic Icefish.</title>
        <authorList>
            <person name="Rivera-Colon A.G."/>
            <person name="Rayamajhi N."/>
            <person name="Minhas B.F."/>
            <person name="Madrigal G."/>
            <person name="Bilyk K.T."/>
            <person name="Yoon V."/>
            <person name="Hune M."/>
            <person name="Gregory S."/>
            <person name="Cheng C.H.C."/>
            <person name="Catchen J.M."/>
        </authorList>
    </citation>
    <scope>NUCLEOTIDE SEQUENCE [LARGE SCALE GENOMIC DNA]</scope>
    <source>
        <strain evidence="2">JMC-PN-2008</strain>
    </source>
</reference>
<evidence type="ECO:0000256" key="1">
    <source>
        <dbReference type="SAM" id="MobiDB-lite"/>
    </source>
</evidence>
<keyword evidence="3" id="KW-1185">Reference proteome</keyword>
<dbReference type="EMBL" id="JAUZQC010000024">
    <property type="protein sequence ID" value="KAK5848848.1"/>
    <property type="molecule type" value="Genomic_DNA"/>
</dbReference>
<gene>
    <name evidence="2" type="ORF">PBY51_008536</name>
</gene>
<dbReference type="Proteomes" id="UP001346869">
    <property type="component" value="Unassembled WGS sequence"/>
</dbReference>